<accession>A0A427AAC0</accession>
<sequence length="148" mass="15281">MPNHLKWTPFCLPLSPVPRIPVVGWLEEGKEAVGSQGPRSRTRGTAEGGREMVAIPICYGIRVHVMVAGGRPSFGCGVIIMRSAGGGGERVNRSVCVGGGGTARPTEHAWAVPFAVNGEPTDQPGRAAVGRGAMAVVSRRDGCPGSPA</sequence>
<evidence type="ECO:0000313" key="2">
    <source>
        <dbReference type="Proteomes" id="UP000287651"/>
    </source>
</evidence>
<dbReference type="AlphaFoldDB" id="A0A427AAC0"/>
<reference evidence="1 2" key="1">
    <citation type="journal article" date="2014" name="Agronomy (Basel)">
        <title>A Draft Genome Sequence for Ensete ventricosum, the Drought-Tolerant Tree Against Hunger.</title>
        <authorList>
            <person name="Harrison J."/>
            <person name="Moore K.A."/>
            <person name="Paszkiewicz K."/>
            <person name="Jones T."/>
            <person name="Grant M."/>
            <person name="Ambacheew D."/>
            <person name="Muzemil S."/>
            <person name="Studholme D.J."/>
        </authorList>
    </citation>
    <scope>NUCLEOTIDE SEQUENCE [LARGE SCALE GENOMIC DNA]</scope>
</reference>
<gene>
    <name evidence="1" type="ORF">B296_00017061</name>
</gene>
<evidence type="ECO:0000313" key="1">
    <source>
        <dbReference type="EMBL" id="RRT73185.1"/>
    </source>
</evidence>
<comment type="caution">
    <text evidence="1">The sequence shown here is derived from an EMBL/GenBank/DDBJ whole genome shotgun (WGS) entry which is preliminary data.</text>
</comment>
<dbReference type="EMBL" id="AMZH03003170">
    <property type="protein sequence ID" value="RRT73185.1"/>
    <property type="molecule type" value="Genomic_DNA"/>
</dbReference>
<dbReference type="Proteomes" id="UP000287651">
    <property type="component" value="Unassembled WGS sequence"/>
</dbReference>
<protein>
    <submittedName>
        <fullName evidence="1">Uncharacterized protein</fullName>
    </submittedName>
</protein>
<organism evidence="1 2">
    <name type="scientific">Ensete ventricosum</name>
    <name type="common">Abyssinian banana</name>
    <name type="synonym">Musa ensete</name>
    <dbReference type="NCBI Taxonomy" id="4639"/>
    <lineage>
        <taxon>Eukaryota</taxon>
        <taxon>Viridiplantae</taxon>
        <taxon>Streptophyta</taxon>
        <taxon>Embryophyta</taxon>
        <taxon>Tracheophyta</taxon>
        <taxon>Spermatophyta</taxon>
        <taxon>Magnoliopsida</taxon>
        <taxon>Liliopsida</taxon>
        <taxon>Zingiberales</taxon>
        <taxon>Musaceae</taxon>
        <taxon>Ensete</taxon>
    </lineage>
</organism>
<name>A0A427AAC0_ENSVE</name>
<proteinExistence type="predicted"/>